<feature type="compositionally biased region" description="Pro residues" evidence="1">
    <location>
        <begin position="109"/>
        <end position="119"/>
    </location>
</feature>
<reference evidence="3" key="2">
    <citation type="submission" date="2022-12" db="EMBL/GenBank/DDBJ databases">
        <title>Whole genome sequence of Mycolicibacterium iranicum strain SBH312.</title>
        <authorList>
            <person name="Jani J."/>
            <person name="Arifin Mustapha Z."/>
            <person name="Ahmed K."/>
            <person name="Kai Ling C."/>
        </authorList>
    </citation>
    <scope>NUCLEOTIDE SEQUENCE</scope>
    <source>
        <strain evidence="3">SBH312</strain>
    </source>
</reference>
<reference evidence="4 5" key="1">
    <citation type="submission" date="2016-01" db="EMBL/GenBank/DDBJ databases">
        <title>The new phylogeny of the genus Mycobacterium.</title>
        <authorList>
            <person name="Tarcisio F."/>
            <person name="Conor M."/>
            <person name="Antonella G."/>
            <person name="Elisabetta G."/>
            <person name="Giulia F.S."/>
            <person name="Sara T."/>
            <person name="Anna F."/>
            <person name="Clotilde B."/>
            <person name="Roberto B."/>
            <person name="Veronica D.S."/>
            <person name="Fabio R."/>
            <person name="Monica P."/>
            <person name="Olivier J."/>
            <person name="Enrico T."/>
            <person name="Nicola S."/>
        </authorList>
    </citation>
    <scope>NUCLEOTIDE SEQUENCE [LARGE SCALE GENOMIC DNA]</scope>
    <source>
        <strain evidence="4 5">DSM 45541</strain>
    </source>
</reference>
<feature type="compositionally biased region" description="Low complexity" evidence="1">
    <location>
        <begin position="120"/>
        <end position="132"/>
    </location>
</feature>
<evidence type="ECO:0000256" key="2">
    <source>
        <dbReference type="SAM" id="SignalP"/>
    </source>
</evidence>
<keyword evidence="6" id="KW-1185">Reference proteome</keyword>
<feature type="compositionally biased region" description="Gly residues" evidence="1">
    <location>
        <begin position="137"/>
        <end position="155"/>
    </location>
</feature>
<proteinExistence type="predicted"/>
<feature type="chain" id="PRO_5010881759" evidence="2">
    <location>
        <begin position="29"/>
        <end position="166"/>
    </location>
</feature>
<gene>
    <name evidence="4" type="ORF">AWC12_06400</name>
    <name evidence="3" type="ORF">OY187_14080</name>
</gene>
<evidence type="ECO:0000313" key="3">
    <source>
        <dbReference type="EMBL" id="MCZ0729179.1"/>
    </source>
</evidence>
<dbReference type="EMBL" id="LQPC01000020">
    <property type="protein sequence ID" value="ORV90385.1"/>
    <property type="molecule type" value="Genomic_DNA"/>
</dbReference>
<evidence type="ECO:0000313" key="4">
    <source>
        <dbReference type="EMBL" id="ORV90385.1"/>
    </source>
</evidence>
<protein>
    <submittedName>
        <fullName evidence="4">Uncharacterized protein</fullName>
    </submittedName>
</protein>
<name>A0A1X1WUS9_MYCIR</name>
<organism evidence="4 5">
    <name type="scientific">Mycolicibacterium iranicum</name>
    <name type="common">Mycobacterium iranicum</name>
    <dbReference type="NCBI Taxonomy" id="912594"/>
    <lineage>
        <taxon>Bacteria</taxon>
        <taxon>Bacillati</taxon>
        <taxon>Actinomycetota</taxon>
        <taxon>Actinomycetes</taxon>
        <taxon>Mycobacteriales</taxon>
        <taxon>Mycobacteriaceae</taxon>
        <taxon>Mycolicibacterium</taxon>
    </lineage>
</organism>
<dbReference type="EMBL" id="JAPQYE010000005">
    <property type="protein sequence ID" value="MCZ0729179.1"/>
    <property type="molecule type" value="Genomic_DNA"/>
</dbReference>
<keyword evidence="2" id="KW-0732">Signal</keyword>
<evidence type="ECO:0000313" key="5">
    <source>
        <dbReference type="Proteomes" id="UP000193622"/>
    </source>
</evidence>
<sequence length="166" mass="15533">MSFVKNATAGAVLGGSLLFTVGLGMAQAQPVDSPDGLVNLSVGDVTLLESVTADTAATAASALCAEVPADVGALVTQVDGEGTPQTLCSGLPGGDLIVAQNAAVTAPAPAAPAPVPAAPAPVAEAPMPEAPALGAEGETGSGEGLGAPEGTGQAEGGTVPLPSDAG</sequence>
<dbReference type="AlphaFoldDB" id="A0A1X1WUS9"/>
<evidence type="ECO:0000256" key="1">
    <source>
        <dbReference type="SAM" id="MobiDB-lite"/>
    </source>
</evidence>
<dbReference type="Proteomes" id="UP001084650">
    <property type="component" value="Unassembled WGS sequence"/>
</dbReference>
<dbReference type="RefSeq" id="WP_024446271.1">
    <property type="nucleotide sequence ID" value="NZ_JAPQYE010000005.1"/>
</dbReference>
<accession>A0A1X1WUS9</accession>
<feature type="region of interest" description="Disordered" evidence="1">
    <location>
        <begin position="109"/>
        <end position="166"/>
    </location>
</feature>
<dbReference type="Proteomes" id="UP000193622">
    <property type="component" value="Unassembled WGS sequence"/>
</dbReference>
<comment type="caution">
    <text evidence="4">The sequence shown here is derived from an EMBL/GenBank/DDBJ whole genome shotgun (WGS) entry which is preliminary data.</text>
</comment>
<evidence type="ECO:0000313" key="6">
    <source>
        <dbReference type="Proteomes" id="UP001084650"/>
    </source>
</evidence>
<feature type="signal peptide" evidence="2">
    <location>
        <begin position="1"/>
        <end position="28"/>
    </location>
</feature>